<dbReference type="KEGG" id="ppan:ESD82_08730"/>
<keyword evidence="2" id="KW-0614">Plasmid</keyword>
<dbReference type="Proteomes" id="UP000326453">
    <property type="component" value="Plasmid pPAN2"/>
</dbReference>
<geneLocation type="plasmid" evidence="3">
    <name>ppan2</name>
</geneLocation>
<dbReference type="OrthoDB" id="32553at2"/>
<dbReference type="EMBL" id="CP058691">
    <property type="protein sequence ID" value="QLH16573.1"/>
    <property type="molecule type" value="Genomic_DNA"/>
</dbReference>
<evidence type="ECO:0000313" key="1">
    <source>
        <dbReference type="EMBL" id="QFG36612.1"/>
    </source>
</evidence>
<dbReference type="Proteomes" id="UP000509322">
    <property type="component" value="Plasmid unnamed1"/>
</dbReference>
<dbReference type="AlphaFoldDB" id="A0A7H9BZD6"/>
<geneLocation type="plasmid" evidence="2 4">
    <name>unnamed1</name>
</geneLocation>
<name>A0A7H9BZD6_PARPN</name>
<reference evidence="2 4" key="2">
    <citation type="submission" date="2020-07" db="EMBL/GenBank/DDBJ databases">
        <title>The complete genome of Paracoccus pantotrophus ACCC 10489.</title>
        <authorList>
            <person name="Si Y."/>
        </authorList>
    </citation>
    <scope>NUCLEOTIDE SEQUENCE [LARGE SCALE GENOMIC DNA]</scope>
    <source>
        <strain evidence="2 4">ACCC10489</strain>
        <plasmid evidence="2 4">unnamed1</plasmid>
    </source>
</reference>
<geneLocation type="plasmid" evidence="1">
    <name>pPAN2</name>
</geneLocation>
<evidence type="ECO:0000313" key="4">
    <source>
        <dbReference type="Proteomes" id="UP000509322"/>
    </source>
</evidence>
<evidence type="ECO:0000313" key="2">
    <source>
        <dbReference type="EMBL" id="QLH16573.1"/>
    </source>
</evidence>
<accession>A0A7H9BZD6</accession>
<organism evidence="2 4">
    <name type="scientific">Paracoccus pantotrophus</name>
    <name type="common">Thiosphaera pantotropha</name>
    <dbReference type="NCBI Taxonomy" id="82367"/>
    <lineage>
        <taxon>Bacteria</taxon>
        <taxon>Pseudomonadati</taxon>
        <taxon>Pseudomonadota</taxon>
        <taxon>Alphaproteobacteria</taxon>
        <taxon>Rhodobacterales</taxon>
        <taxon>Paracoccaceae</taxon>
        <taxon>Paracoccus</taxon>
    </lineage>
</organism>
<gene>
    <name evidence="1" type="ORF">ESD82_08730</name>
    <name evidence="2" type="ORF">HYQ43_20280</name>
</gene>
<protein>
    <submittedName>
        <fullName evidence="1">Transposase</fullName>
    </submittedName>
</protein>
<reference evidence="1 3" key="1">
    <citation type="submission" date="2019-01" db="EMBL/GenBank/DDBJ databases">
        <title>Complete Genome Sequence and Annotation of the Paracoccus pantotrophus type strain DSM 2944.</title>
        <authorList>
            <person name="Bockwoldt J.A."/>
            <person name="Zimmermann M."/>
            <person name="Tiso T."/>
            <person name="Blank L.M."/>
        </authorList>
    </citation>
    <scope>NUCLEOTIDE SEQUENCE [LARGE SCALE GENOMIC DNA]</scope>
    <source>
        <strain evidence="1 3">DSM 2944</strain>
        <plasmid evidence="3">ppan2</plasmid>
        <plasmid evidence="1">pPAN2</plasmid>
    </source>
</reference>
<evidence type="ECO:0000313" key="3">
    <source>
        <dbReference type="Proteomes" id="UP000326453"/>
    </source>
</evidence>
<sequence>MSELSWLTDAPIGRPRPFFPKSRGKPRADDRRVLSGIIFVQRKGLLWSEAPNAVVRVSGPNALRPMARRRRSTSVGSGGAGWFRNALIERGIAPCIPSRIGRKGPIPRDASRYRLRRRIENMLAHLKGWRRIATRYDRRPILFLSACALAATVIYGL</sequence>
<dbReference type="EMBL" id="CP044425">
    <property type="protein sequence ID" value="QFG36612.1"/>
    <property type="molecule type" value="Genomic_DNA"/>
</dbReference>
<proteinExistence type="predicted"/>